<evidence type="ECO:0000313" key="1">
    <source>
        <dbReference type="EMBL" id="PJE79366.1"/>
    </source>
</evidence>
<accession>A0A2H9T809</accession>
<comment type="caution">
    <text evidence="1">The sequence shown here is derived from an EMBL/GenBank/DDBJ whole genome shotgun (WGS) entry which is preliminary data.</text>
</comment>
<dbReference type="AlphaFoldDB" id="A0A2H9T809"/>
<organism evidence="1">
    <name type="scientific">invertebrate metagenome</name>
    <dbReference type="NCBI Taxonomy" id="1711999"/>
    <lineage>
        <taxon>unclassified sequences</taxon>
        <taxon>metagenomes</taxon>
        <taxon>organismal metagenomes</taxon>
    </lineage>
</organism>
<gene>
    <name evidence="1" type="ORF">CI610_01661</name>
</gene>
<reference evidence="1" key="1">
    <citation type="journal article" date="2017" name="Appl. Environ. Microbiol.">
        <title>Molecular characterization of an Endozoicomonas-like organism causing infection in king scallop Pecten maximus L.</title>
        <authorList>
            <person name="Cano I."/>
            <person name="van Aerle R."/>
            <person name="Ross S."/>
            <person name="Verner-Jeffreys D.W."/>
            <person name="Paley R.K."/>
            <person name="Rimmer G."/>
            <person name="Ryder D."/>
            <person name="Hooper P."/>
            <person name="Stone D."/>
            <person name="Feist S.W."/>
        </authorList>
    </citation>
    <scope>NUCLEOTIDE SEQUENCE</scope>
</reference>
<dbReference type="EMBL" id="NSIT01000074">
    <property type="protein sequence ID" value="PJE79366.1"/>
    <property type="molecule type" value="Genomic_DNA"/>
</dbReference>
<protein>
    <submittedName>
        <fullName evidence="1">Uncharacterized protein</fullName>
    </submittedName>
</protein>
<sequence>MVSGLDKERGVVLTRVANLLLERVRAFPCCFLF</sequence>
<name>A0A2H9T809_9ZZZZ</name>
<proteinExistence type="predicted"/>